<evidence type="ECO:0000313" key="2">
    <source>
        <dbReference type="EMBL" id="UZE95272.1"/>
    </source>
</evidence>
<dbReference type="PANTHER" id="PTHR38773:SF1">
    <property type="entry name" value="PROTEIN SPRT"/>
    <property type="match status" value="1"/>
</dbReference>
<sequence>MDALTDLQYKVVEAVKINIQAANDYFNESLAVPDIRFDLRGKSAGQARFEYLRAYGIAKKTNAIIRFNRVLMEENPEAFIGEVAPHETAHVIAHQLYGRSIKPHGQEWQMIMRSVLKQEPSVTHRFDISRSSPKPHIYSCGCQGVTHPLSAIRHNRVRRKQSSYLCRKCNSALYQKKQ</sequence>
<gene>
    <name evidence="2" type="ORF">NKI27_14540</name>
</gene>
<protein>
    <submittedName>
        <fullName evidence="2">SprT-like domain-containing protein</fullName>
    </submittedName>
</protein>
<keyword evidence="3" id="KW-1185">Reference proteome</keyword>
<dbReference type="PANTHER" id="PTHR38773">
    <property type="entry name" value="PROTEIN SPRT"/>
    <property type="match status" value="1"/>
</dbReference>
<dbReference type="SMART" id="SM00731">
    <property type="entry name" value="SprT"/>
    <property type="match status" value="1"/>
</dbReference>
<name>A0ABY6MZT1_9ALTE</name>
<dbReference type="EMBL" id="CP100390">
    <property type="protein sequence ID" value="UZE95272.1"/>
    <property type="molecule type" value="Genomic_DNA"/>
</dbReference>
<dbReference type="Pfam" id="PF10263">
    <property type="entry name" value="SprT-like"/>
    <property type="match status" value="1"/>
</dbReference>
<dbReference type="InterPro" id="IPR006640">
    <property type="entry name" value="SprT-like_domain"/>
</dbReference>
<reference evidence="2" key="1">
    <citation type="submission" date="2022-06" db="EMBL/GenBank/DDBJ databases">
        <title>Alkalimarinus sp. nov., isolated from gut of a Alitta virens.</title>
        <authorList>
            <person name="Yang A.I."/>
            <person name="Shin N.-R."/>
        </authorList>
    </citation>
    <scope>NUCLEOTIDE SEQUENCE</scope>
    <source>
        <strain evidence="2">A2M4</strain>
    </source>
</reference>
<feature type="domain" description="SprT-like" evidence="1">
    <location>
        <begin position="13"/>
        <end position="176"/>
    </location>
</feature>
<accession>A0ABY6MZT1</accession>
<evidence type="ECO:0000259" key="1">
    <source>
        <dbReference type="SMART" id="SM00731"/>
    </source>
</evidence>
<dbReference type="RefSeq" id="WP_265046762.1">
    <property type="nucleotide sequence ID" value="NZ_CP100390.1"/>
</dbReference>
<dbReference type="Proteomes" id="UP001163739">
    <property type="component" value="Chromosome"/>
</dbReference>
<evidence type="ECO:0000313" key="3">
    <source>
        <dbReference type="Proteomes" id="UP001163739"/>
    </source>
</evidence>
<proteinExistence type="predicted"/>
<organism evidence="2 3">
    <name type="scientific">Alkalimarinus alittae</name>
    <dbReference type="NCBI Taxonomy" id="2961619"/>
    <lineage>
        <taxon>Bacteria</taxon>
        <taxon>Pseudomonadati</taxon>
        <taxon>Pseudomonadota</taxon>
        <taxon>Gammaproteobacteria</taxon>
        <taxon>Alteromonadales</taxon>
        <taxon>Alteromonadaceae</taxon>
        <taxon>Alkalimarinus</taxon>
    </lineage>
</organism>